<dbReference type="Proteomes" id="UP000006174">
    <property type="component" value="Unassembled WGS sequence"/>
</dbReference>
<evidence type="ECO:0000313" key="1">
    <source>
        <dbReference type="EMBL" id="CCF48627.1"/>
    </source>
</evidence>
<dbReference type="AlphaFoldDB" id="I2FNY4"/>
<keyword evidence="2" id="KW-1185">Reference proteome</keyword>
<protein>
    <submittedName>
        <fullName evidence="1">Uncharacterized protein</fullName>
    </submittedName>
</protein>
<sequence>MRGECITHSPTNNVHAVQPLNRVFKVVSRDLLGDNAWLHLGKSYRVDLTQSTSVSLWCAITYTWQSSINHHPRQHQMTWPKAFSSSPSVSSSSSTPPVAEGLWLEHMFIDATSKDGQYAESTYSGFPVNGGSRQASDAEGLASRPSFSSKFGSLGRIKGRRPRILANPAFAQVLGTSSLGRATSMRRTRQNAVEVWSMG</sequence>
<comment type="caution">
    <text evidence="1">The sequence shown here is derived from an EMBL/GenBank/DDBJ whole genome shotgun (WGS) entry which is preliminary data.</text>
</comment>
<proteinExistence type="predicted"/>
<accession>I2FNY4</accession>
<organism evidence="1 2">
    <name type="scientific">Ustilago hordei</name>
    <name type="common">Barley covered smut fungus</name>
    <dbReference type="NCBI Taxonomy" id="120017"/>
    <lineage>
        <taxon>Eukaryota</taxon>
        <taxon>Fungi</taxon>
        <taxon>Dikarya</taxon>
        <taxon>Basidiomycota</taxon>
        <taxon>Ustilaginomycotina</taxon>
        <taxon>Ustilaginomycetes</taxon>
        <taxon>Ustilaginales</taxon>
        <taxon>Ustilaginaceae</taxon>
        <taxon>Ustilago</taxon>
    </lineage>
</organism>
<reference evidence="1 2" key="1">
    <citation type="journal article" date="2012" name="Plant Cell">
        <title>Genome comparison of barley and maize smut fungi reveals targeted loss of RNA silencing components and species-specific presence of transposable elements.</title>
        <authorList>
            <person name="Laurie J.D."/>
            <person name="Ali S."/>
            <person name="Linning R."/>
            <person name="Mannhaupt G."/>
            <person name="Wong P."/>
            <person name="Gueldener U."/>
            <person name="Muensterkoetter M."/>
            <person name="Moore R."/>
            <person name="Kahmann R."/>
            <person name="Bakkeren G."/>
            <person name="Schirawski J."/>
        </authorList>
    </citation>
    <scope>NUCLEOTIDE SEQUENCE [LARGE SCALE GENOMIC DNA]</scope>
    <source>
        <strain evidence="2">Uh4875-4</strain>
    </source>
</reference>
<dbReference type="HOGENOM" id="CLU_1373127_0_0_1"/>
<dbReference type="EMBL" id="CAGI01000136">
    <property type="protein sequence ID" value="CCF48627.1"/>
    <property type="molecule type" value="Genomic_DNA"/>
</dbReference>
<evidence type="ECO:0000313" key="2">
    <source>
        <dbReference type="Proteomes" id="UP000006174"/>
    </source>
</evidence>
<name>I2FNY4_USTHO</name>
<gene>
    <name evidence="1" type="ORF">UHOR_13322</name>
</gene>